<accession>A0AA48L3H5</accession>
<protein>
    <recommendedName>
        <fullName evidence="3">Concanavalin A-like lectin/glucanase</fullName>
    </recommendedName>
</protein>
<evidence type="ECO:0000313" key="2">
    <source>
        <dbReference type="Proteomes" id="UP001233271"/>
    </source>
</evidence>
<dbReference type="EMBL" id="AP028215">
    <property type="protein sequence ID" value="BEI91258.1"/>
    <property type="molecule type" value="Genomic_DNA"/>
</dbReference>
<reference evidence="1" key="1">
    <citation type="journal article" date="2023" name="BMC Genomics">
        <title>Chromosome-level genome assemblies of Cutaneotrichosporon spp. (Trichosporonales, Basidiomycota) reveal imbalanced evolution between nucleotide sequences and chromosome synteny.</title>
        <authorList>
            <person name="Kobayashi Y."/>
            <person name="Kayamori A."/>
            <person name="Aoki K."/>
            <person name="Shiwa Y."/>
            <person name="Matsutani M."/>
            <person name="Fujita N."/>
            <person name="Sugita T."/>
            <person name="Iwasaki W."/>
            <person name="Tanaka N."/>
            <person name="Takashima M."/>
        </authorList>
    </citation>
    <scope>NUCLEOTIDE SEQUENCE</scope>
    <source>
        <strain evidence="1">HIS019</strain>
    </source>
</reference>
<dbReference type="Proteomes" id="UP001233271">
    <property type="component" value="Chromosome 4"/>
</dbReference>
<name>A0AA48L3H5_9TREE</name>
<organism evidence="1 2">
    <name type="scientific">Cutaneotrichosporon cavernicola</name>
    <dbReference type="NCBI Taxonomy" id="279322"/>
    <lineage>
        <taxon>Eukaryota</taxon>
        <taxon>Fungi</taxon>
        <taxon>Dikarya</taxon>
        <taxon>Basidiomycota</taxon>
        <taxon>Agaricomycotina</taxon>
        <taxon>Tremellomycetes</taxon>
        <taxon>Trichosporonales</taxon>
        <taxon>Trichosporonaceae</taxon>
        <taxon>Cutaneotrichosporon</taxon>
    </lineage>
</organism>
<sequence length="201" mass="22281">MATKIPFNTDKWGPLDAKYPLKGEVQDGGASLKHISVGGTDWWRTTGRHSMDGPVHGFWHEVGGGIEVSVELTVDPKVQYDQATLFLYVSPTQWVKAGIEFDDGALWNGAVVCNPYSDWSKTKRRPADSARYTISYSDNLVQIYLGDDMIRQVKWFGPTRNNDADKGTEGQDKVFVGVMSCSPKAGGADITWRDFTLKQSA</sequence>
<dbReference type="KEGG" id="ccac:CcaHIS019_0400780"/>
<evidence type="ECO:0008006" key="3">
    <source>
        <dbReference type="Google" id="ProtNLM"/>
    </source>
</evidence>
<dbReference type="PANTHER" id="PTHR35332">
    <property type="entry name" value="REGULATION OF ENOLASE PROTEIN 1"/>
    <property type="match status" value="1"/>
</dbReference>
<evidence type="ECO:0000313" key="1">
    <source>
        <dbReference type="EMBL" id="BEI91258.1"/>
    </source>
</evidence>
<dbReference type="Gene3D" id="2.60.120.200">
    <property type="match status" value="1"/>
</dbReference>
<gene>
    <name evidence="1" type="ORF">CcaverHIS019_0400780</name>
</gene>
<dbReference type="SUPFAM" id="SSF49899">
    <property type="entry name" value="Concanavalin A-like lectins/glucanases"/>
    <property type="match status" value="1"/>
</dbReference>
<keyword evidence="2" id="KW-1185">Reference proteome</keyword>
<dbReference type="GeneID" id="85495128"/>
<proteinExistence type="predicted"/>
<dbReference type="Pfam" id="PF07081">
    <property type="entry name" value="DUF1349"/>
    <property type="match status" value="1"/>
</dbReference>
<dbReference type="RefSeq" id="XP_060456523.1">
    <property type="nucleotide sequence ID" value="XM_060599872.1"/>
</dbReference>
<dbReference type="PANTHER" id="PTHR35332:SF2">
    <property type="entry name" value="REGULATION OF ENOLASE PROTEIN 1"/>
    <property type="match status" value="1"/>
</dbReference>
<dbReference type="AlphaFoldDB" id="A0AA48L3H5"/>
<dbReference type="InterPro" id="IPR009784">
    <property type="entry name" value="DUF1349"/>
</dbReference>
<dbReference type="InterPro" id="IPR013320">
    <property type="entry name" value="ConA-like_dom_sf"/>
</dbReference>